<feature type="compositionally biased region" description="Gly residues" evidence="1">
    <location>
        <begin position="51"/>
        <end position="63"/>
    </location>
</feature>
<evidence type="ECO:0000313" key="3">
    <source>
        <dbReference type="Proteomes" id="UP001159641"/>
    </source>
</evidence>
<name>A0AB34I3Q0_ESCRO</name>
<reference evidence="2 3" key="1">
    <citation type="submission" date="2022-11" db="EMBL/GenBank/DDBJ databases">
        <title>Whole genome sequence of Eschrichtius robustus ER-17-0199.</title>
        <authorList>
            <person name="Bruniche-Olsen A."/>
            <person name="Black A.N."/>
            <person name="Fields C.J."/>
            <person name="Walden K."/>
            <person name="Dewoody J.A."/>
        </authorList>
    </citation>
    <scope>NUCLEOTIDE SEQUENCE [LARGE SCALE GENOMIC DNA]</scope>
    <source>
        <strain evidence="2">ER-17-0199</strain>
        <tissue evidence="2">Blubber</tissue>
    </source>
</reference>
<keyword evidence="3" id="KW-1185">Reference proteome</keyword>
<sequence length="208" mass="21466">MDVGKEKGKSLASISRSAAFRHQRVVGTPGPQEGLGRVQKRSRARSWLPGAAGGGPGPVLGPAGGASRVRELLFLAGAEGERGLFIDQTIRAPCVNGTPRASRAQTFQAPPLAPPPRALRPRASPWPPPAGTAPPPAPLYGQSSPGRVRQWRPRPSPCVTERIRAGSGAAGSPTGGGCESWGSVQERTRDRAATWGAGPGQGEQEPAG</sequence>
<gene>
    <name evidence="2" type="ORF">J1605_001706</name>
</gene>
<feature type="compositionally biased region" description="Pro residues" evidence="1">
    <location>
        <begin position="111"/>
        <end position="138"/>
    </location>
</feature>
<feature type="region of interest" description="Disordered" evidence="1">
    <location>
        <begin position="22"/>
        <end position="63"/>
    </location>
</feature>
<proteinExistence type="predicted"/>
<evidence type="ECO:0000256" key="1">
    <source>
        <dbReference type="SAM" id="MobiDB-lite"/>
    </source>
</evidence>
<protein>
    <submittedName>
        <fullName evidence="2">Uncharacterized protein</fullName>
    </submittedName>
</protein>
<dbReference type="EMBL" id="JAIQCJ010000117">
    <property type="protein sequence ID" value="KAJ8797970.1"/>
    <property type="molecule type" value="Genomic_DNA"/>
</dbReference>
<evidence type="ECO:0000313" key="2">
    <source>
        <dbReference type="EMBL" id="KAJ8797970.1"/>
    </source>
</evidence>
<comment type="caution">
    <text evidence="2">The sequence shown here is derived from an EMBL/GenBank/DDBJ whole genome shotgun (WGS) entry which is preliminary data.</text>
</comment>
<feature type="region of interest" description="Disordered" evidence="1">
    <location>
        <begin position="96"/>
        <end position="208"/>
    </location>
</feature>
<dbReference type="AlphaFoldDB" id="A0AB34I3Q0"/>
<organism evidence="2 3">
    <name type="scientific">Eschrichtius robustus</name>
    <name type="common">California gray whale</name>
    <name type="synonym">Eschrichtius gibbosus</name>
    <dbReference type="NCBI Taxonomy" id="9764"/>
    <lineage>
        <taxon>Eukaryota</taxon>
        <taxon>Metazoa</taxon>
        <taxon>Chordata</taxon>
        <taxon>Craniata</taxon>
        <taxon>Vertebrata</taxon>
        <taxon>Euteleostomi</taxon>
        <taxon>Mammalia</taxon>
        <taxon>Eutheria</taxon>
        <taxon>Laurasiatheria</taxon>
        <taxon>Artiodactyla</taxon>
        <taxon>Whippomorpha</taxon>
        <taxon>Cetacea</taxon>
        <taxon>Mysticeti</taxon>
        <taxon>Eschrichtiidae</taxon>
        <taxon>Eschrichtius</taxon>
    </lineage>
</organism>
<dbReference type="Proteomes" id="UP001159641">
    <property type="component" value="Unassembled WGS sequence"/>
</dbReference>
<accession>A0AB34I3Q0</accession>